<feature type="compositionally biased region" description="Basic residues" evidence="1">
    <location>
        <begin position="94"/>
        <end position="103"/>
    </location>
</feature>
<feature type="compositionally biased region" description="Basic and acidic residues" evidence="1">
    <location>
        <begin position="216"/>
        <end position="227"/>
    </location>
</feature>
<feature type="compositionally biased region" description="Basic residues" evidence="1">
    <location>
        <begin position="201"/>
        <end position="211"/>
    </location>
</feature>
<feature type="compositionally biased region" description="Basic and acidic residues" evidence="1">
    <location>
        <begin position="104"/>
        <end position="134"/>
    </location>
</feature>
<accession>A0ABR1Z2T7</accession>
<feature type="compositionally biased region" description="Basic and acidic residues" evidence="1">
    <location>
        <begin position="189"/>
        <end position="200"/>
    </location>
</feature>
<dbReference type="EMBL" id="JBBWRZ010000001">
    <property type="protein sequence ID" value="KAK8246611.1"/>
    <property type="molecule type" value="Genomic_DNA"/>
</dbReference>
<dbReference type="InterPro" id="IPR013943">
    <property type="entry name" value="Pet127"/>
</dbReference>
<dbReference type="Proteomes" id="UP001492380">
    <property type="component" value="Unassembled WGS sequence"/>
</dbReference>
<dbReference type="Pfam" id="PF08634">
    <property type="entry name" value="Pet127"/>
    <property type="match status" value="1"/>
</dbReference>
<feature type="compositionally biased region" description="Basic and acidic residues" evidence="1">
    <location>
        <begin position="155"/>
        <end position="167"/>
    </location>
</feature>
<evidence type="ECO:0000313" key="2">
    <source>
        <dbReference type="EMBL" id="KAK8246611.1"/>
    </source>
</evidence>
<protein>
    <submittedName>
        <fullName evidence="2">PET127-like protein</fullName>
    </submittedName>
</protein>
<reference evidence="2 3" key="1">
    <citation type="submission" date="2024-04" db="EMBL/GenBank/DDBJ databases">
        <title>Phyllosticta paracitricarpa is synonymous to the EU quarantine fungus P. citricarpa based on phylogenomic analyses.</title>
        <authorList>
            <consortium name="Lawrence Berkeley National Laboratory"/>
            <person name="Van Ingen-Buijs V.A."/>
            <person name="Van Westerhoven A.C."/>
            <person name="Haridas S."/>
            <person name="Skiadas P."/>
            <person name="Martin F."/>
            <person name="Groenewald J.Z."/>
            <person name="Crous P.W."/>
            <person name="Seidl M.F."/>
        </authorList>
    </citation>
    <scope>NUCLEOTIDE SEQUENCE [LARGE SCALE GENOMIC DNA]</scope>
    <source>
        <strain evidence="2 3">CBS 123374</strain>
    </source>
</reference>
<proteinExistence type="predicted"/>
<name>A0ABR1Z2T7_9PEZI</name>
<feature type="region of interest" description="Disordered" evidence="1">
    <location>
        <begin position="799"/>
        <end position="818"/>
    </location>
</feature>
<dbReference type="PANTHER" id="PTHR31014">
    <property type="entry name" value="MITOCHONDRIAL TRANSLATION SYSTEM COMPONENT PET127-RELATED"/>
    <property type="match status" value="1"/>
</dbReference>
<evidence type="ECO:0000313" key="3">
    <source>
        <dbReference type="Proteomes" id="UP001492380"/>
    </source>
</evidence>
<feature type="compositionally biased region" description="Acidic residues" evidence="1">
    <location>
        <begin position="684"/>
        <end position="696"/>
    </location>
</feature>
<organism evidence="2 3">
    <name type="scientific">Phyllosticta capitalensis</name>
    <dbReference type="NCBI Taxonomy" id="121624"/>
    <lineage>
        <taxon>Eukaryota</taxon>
        <taxon>Fungi</taxon>
        <taxon>Dikarya</taxon>
        <taxon>Ascomycota</taxon>
        <taxon>Pezizomycotina</taxon>
        <taxon>Dothideomycetes</taxon>
        <taxon>Dothideomycetes incertae sedis</taxon>
        <taxon>Botryosphaeriales</taxon>
        <taxon>Phyllostictaceae</taxon>
        <taxon>Phyllosticta</taxon>
    </lineage>
</organism>
<comment type="caution">
    <text evidence="2">The sequence shown here is derived from an EMBL/GenBank/DDBJ whole genome shotgun (WGS) entry which is preliminary data.</text>
</comment>
<keyword evidence="3" id="KW-1185">Reference proteome</keyword>
<feature type="region of interest" description="Disordered" evidence="1">
    <location>
        <begin position="52"/>
        <end position="260"/>
    </location>
</feature>
<sequence>MLGRTSARVLRSTPRHICPPCLRRQLLRSVTAPSSSLATLRPTLLHTTAAVQDQAQAESPNPPSNAASPSAPELKEPEPSTDIAAEVDKSPKTPGRKKKKRAKANVDKNKSKKSKQDSHDLDQEKDQNSREESFKAFVAGQLENHTTLSEALLHGSEKTELEKDEHASPTLLRKVVAKDNGSVVRRISGNREGEDSEKKSAGGRKKRKPRKGSTPNDKRVEDNGNREKQKKPKTIKGGVTAEEEESHRTDLAKASGHESLSAQELDLTPLDVDQPPVPSLAYGLDRVLFNPGVYQLQDPRTQVFNFDPYLSNIMPVAEFNFNSLGEYITSSRDTALSDLAREHQKTFVGSTSSMTASLSHFHYLLSCWRPINMSLLSKDFPEKLNNFTRLNRLPASVFLRYKNGVYSIDADKEFDQSNILAMLGKSMEKLLTLPTEEYERYRVSNPNQISEEERRQPESYHYTSMGDILMRSQLDAHDSRLPGTGMYDLKTRAVVSIRMDVHEWDKNTGYQIKNNLGQFESYEREYHDMMRSVFLKYSLQARMGRMDGIFVAYHNIERIFGFQYMSLEDMDRAIHGTTDGGREVGDQEFRLSIGLLNRILRQATERFPETSLRIQFETRESQASPWMYIFAEPMTEDQIQAIQDTNKAQVQAFERRVLGIDSEDSTEGDALEGALTKEAREYDEGASDDVVEDDATETTVTEGIEGIHEAHPAASEENVAFEQEIAKDEAASDDAASERATTAPDVGEGTAPEITEAATRGELPPVEDSHPGVASVDEASADNMAPHLGGENQVIQENARHEAAAEEDNGNDHGASNEADHPLLALKLFVTNKVDGEPVLRPKNLSEDSDWTIDYTIKEVENSEKAMALLKACRKRRAQGFSHSVQDVKGDKVLSYYQRMLVMQQPSRRDLWTWTCTCRGFTAKEQKAAVIEKSRLVYDCRSKTLLTLTH</sequence>
<gene>
    <name evidence="2" type="ORF">HDK90DRAFT_472292</name>
</gene>
<dbReference type="PANTHER" id="PTHR31014:SF0">
    <property type="entry name" value="MITOCHONDRIAL TRANSLATION SYSTEM COMPONENT PET127-RELATED"/>
    <property type="match status" value="1"/>
</dbReference>
<feature type="region of interest" description="Disordered" evidence="1">
    <location>
        <begin position="728"/>
        <end position="751"/>
    </location>
</feature>
<feature type="region of interest" description="Disordered" evidence="1">
    <location>
        <begin position="663"/>
        <end position="697"/>
    </location>
</feature>
<evidence type="ECO:0000256" key="1">
    <source>
        <dbReference type="SAM" id="MobiDB-lite"/>
    </source>
</evidence>